<protein>
    <recommendedName>
        <fullName evidence="4">DUF2834 domain-containing protein</fullName>
    </recommendedName>
</protein>
<dbReference type="RefSeq" id="WP_160837918.1">
    <property type="nucleotide sequence ID" value="NZ_WMET01000003.1"/>
</dbReference>
<gene>
    <name evidence="2" type="ORF">GLW04_12900</name>
</gene>
<dbReference type="Proteomes" id="UP000460949">
    <property type="component" value="Unassembled WGS sequence"/>
</dbReference>
<dbReference type="PANTHER" id="PTHR36009:SF3">
    <property type="entry name" value="TRANSMEMBRANE PROTEIN"/>
    <property type="match status" value="1"/>
</dbReference>
<dbReference type="PANTHER" id="PTHR36009">
    <property type="match status" value="1"/>
</dbReference>
<evidence type="ECO:0000256" key="1">
    <source>
        <dbReference type="SAM" id="Phobius"/>
    </source>
</evidence>
<accession>A0A845DT65</accession>
<proteinExistence type="predicted"/>
<evidence type="ECO:0000313" key="3">
    <source>
        <dbReference type="Proteomes" id="UP000460949"/>
    </source>
</evidence>
<keyword evidence="1" id="KW-1133">Transmembrane helix</keyword>
<name>A0A845DT65_9BACI</name>
<feature type="transmembrane region" description="Helical" evidence="1">
    <location>
        <begin position="112"/>
        <end position="131"/>
    </location>
</feature>
<evidence type="ECO:0008006" key="4">
    <source>
        <dbReference type="Google" id="ProtNLM"/>
    </source>
</evidence>
<feature type="transmembrane region" description="Helical" evidence="1">
    <location>
        <begin position="70"/>
        <end position="92"/>
    </location>
</feature>
<dbReference type="EMBL" id="WMET01000003">
    <property type="protein sequence ID" value="MYL20793.1"/>
    <property type="molecule type" value="Genomic_DNA"/>
</dbReference>
<feature type="transmembrane region" description="Helical" evidence="1">
    <location>
        <begin position="46"/>
        <end position="63"/>
    </location>
</feature>
<keyword evidence="1" id="KW-0472">Membrane</keyword>
<reference evidence="2 3" key="1">
    <citation type="submission" date="2019-11" db="EMBL/GenBank/DDBJ databases">
        <title>Genome sequences of 17 halophilic strains isolated from different environments.</title>
        <authorList>
            <person name="Furrow R.E."/>
        </authorList>
    </citation>
    <scope>NUCLEOTIDE SEQUENCE [LARGE SCALE GENOMIC DNA]</scope>
    <source>
        <strain evidence="2 3">22511_23_Filter</strain>
    </source>
</reference>
<keyword evidence="1" id="KW-0812">Transmembrane</keyword>
<dbReference type="AlphaFoldDB" id="A0A845DT65"/>
<evidence type="ECO:0000313" key="2">
    <source>
        <dbReference type="EMBL" id="MYL20793.1"/>
    </source>
</evidence>
<feature type="transmembrane region" description="Helical" evidence="1">
    <location>
        <begin position="151"/>
        <end position="171"/>
    </location>
</feature>
<comment type="caution">
    <text evidence="2">The sequence shown here is derived from an EMBL/GenBank/DDBJ whole genome shotgun (WGS) entry which is preliminary data.</text>
</comment>
<sequence length="202" mass="23275">MKRRRSLFFILWLLFILYAVFTAPDGNEGYLTQLIQMNDPDPMLLMVFSFLGIYPLAFAAFLLGEDDDRVPVWPFVVGSFMLGAFALMPYFFLAGNGSDRKARTPGWIIRVLRSKVLLLIMSLGTAALFLYGMTAGRPDEYEYAFRVSQFVHVMTIDFFVLTALSVYAIYWRERKYGRENQKHWTGCLPIIGMLAYLVRARS</sequence>
<organism evidence="2 3">
    <name type="scientific">Halobacillus litoralis</name>
    <dbReference type="NCBI Taxonomy" id="45668"/>
    <lineage>
        <taxon>Bacteria</taxon>
        <taxon>Bacillati</taxon>
        <taxon>Bacillota</taxon>
        <taxon>Bacilli</taxon>
        <taxon>Bacillales</taxon>
        <taxon>Bacillaceae</taxon>
        <taxon>Halobacillus</taxon>
    </lineage>
</organism>